<name>A0AAD8E179_MYTSE</name>
<protein>
    <recommendedName>
        <fullName evidence="6">Peroxidase</fullName>
    </recommendedName>
</protein>
<organism evidence="4 5">
    <name type="scientific">Mythimna separata</name>
    <name type="common">Oriental armyworm</name>
    <name type="synonym">Pseudaletia separata</name>
    <dbReference type="NCBI Taxonomy" id="271217"/>
    <lineage>
        <taxon>Eukaryota</taxon>
        <taxon>Metazoa</taxon>
        <taxon>Ecdysozoa</taxon>
        <taxon>Arthropoda</taxon>
        <taxon>Hexapoda</taxon>
        <taxon>Insecta</taxon>
        <taxon>Pterygota</taxon>
        <taxon>Neoptera</taxon>
        <taxon>Endopterygota</taxon>
        <taxon>Lepidoptera</taxon>
        <taxon>Glossata</taxon>
        <taxon>Ditrysia</taxon>
        <taxon>Noctuoidea</taxon>
        <taxon>Noctuidae</taxon>
        <taxon>Noctuinae</taxon>
        <taxon>Hadenini</taxon>
        <taxon>Mythimna</taxon>
    </lineage>
</organism>
<dbReference type="PANTHER" id="PTHR11475">
    <property type="entry name" value="OXIDASE/PEROXIDASE"/>
    <property type="match status" value="1"/>
</dbReference>
<proteinExistence type="predicted"/>
<dbReference type="Gene3D" id="1.10.640.10">
    <property type="entry name" value="Haem peroxidase domain superfamily, animal type"/>
    <property type="match status" value="1"/>
</dbReference>
<dbReference type="PROSITE" id="PS50292">
    <property type="entry name" value="PEROXIDASE_3"/>
    <property type="match status" value="1"/>
</dbReference>
<reference evidence="4" key="1">
    <citation type="submission" date="2023-03" db="EMBL/GenBank/DDBJ databases">
        <title>Chromosome-level genomes of two armyworms, Mythimna separata and Mythimna loreyi, provide insights into the biosynthesis and reception of sex pheromones.</title>
        <authorList>
            <person name="Zhao H."/>
        </authorList>
    </citation>
    <scope>NUCLEOTIDE SEQUENCE</scope>
    <source>
        <strain evidence="4">BeijingLab</strain>
        <tissue evidence="4">Pupa</tissue>
    </source>
</reference>
<dbReference type="SUPFAM" id="SSF48113">
    <property type="entry name" value="Heme-dependent peroxidases"/>
    <property type="match status" value="1"/>
</dbReference>
<accession>A0AAD8E179</accession>
<feature type="chain" id="PRO_5042122184" description="Peroxidase" evidence="3">
    <location>
        <begin position="19"/>
        <end position="630"/>
    </location>
</feature>
<keyword evidence="3" id="KW-0732">Signal</keyword>
<comment type="caution">
    <text evidence="4">The sequence shown here is derived from an EMBL/GenBank/DDBJ whole genome shotgun (WGS) entry which is preliminary data.</text>
</comment>
<evidence type="ECO:0000313" key="4">
    <source>
        <dbReference type="EMBL" id="KAJ8735928.1"/>
    </source>
</evidence>
<feature type="signal peptide" evidence="3">
    <location>
        <begin position="1"/>
        <end position="18"/>
    </location>
</feature>
<feature type="binding site" description="axial binding residue" evidence="2">
    <location>
        <position position="385"/>
    </location>
    <ligand>
        <name>heme b</name>
        <dbReference type="ChEBI" id="CHEBI:60344"/>
    </ligand>
    <ligandPart>
        <name>Fe</name>
        <dbReference type="ChEBI" id="CHEBI:18248"/>
    </ligandPart>
</feature>
<dbReference type="AlphaFoldDB" id="A0AAD8E179"/>
<keyword evidence="2" id="KW-0349">Heme</keyword>
<keyword evidence="5" id="KW-1185">Reference proteome</keyword>
<evidence type="ECO:0000256" key="1">
    <source>
        <dbReference type="ARBA" id="ARBA00022559"/>
    </source>
</evidence>
<evidence type="ECO:0000256" key="3">
    <source>
        <dbReference type="SAM" id="SignalP"/>
    </source>
</evidence>
<keyword evidence="1" id="KW-0575">Peroxidase</keyword>
<dbReference type="GO" id="GO:0020037">
    <property type="term" value="F:heme binding"/>
    <property type="evidence" value="ECO:0007669"/>
    <property type="project" value="InterPro"/>
</dbReference>
<keyword evidence="2" id="KW-0408">Iron</keyword>
<dbReference type="GO" id="GO:0004601">
    <property type="term" value="F:peroxidase activity"/>
    <property type="evidence" value="ECO:0007669"/>
    <property type="project" value="UniProtKB-KW"/>
</dbReference>
<dbReference type="Pfam" id="PF03098">
    <property type="entry name" value="An_peroxidase"/>
    <property type="match status" value="1"/>
</dbReference>
<evidence type="ECO:0000256" key="2">
    <source>
        <dbReference type="PIRSR" id="PIRSR619791-2"/>
    </source>
</evidence>
<evidence type="ECO:0008006" key="6">
    <source>
        <dbReference type="Google" id="ProtNLM"/>
    </source>
</evidence>
<dbReference type="GO" id="GO:0006979">
    <property type="term" value="P:response to oxidative stress"/>
    <property type="evidence" value="ECO:0007669"/>
    <property type="project" value="InterPro"/>
</dbReference>
<dbReference type="InterPro" id="IPR010255">
    <property type="entry name" value="Haem_peroxidase_sf"/>
</dbReference>
<sequence>MDWKIQLSFFVILGSVFSQEAPVLYDAYFGKPISDKRNNYLAGVANGTRLCTVPVQPCTKEEGRRVDGTCTNPKYPSRGASMTPLPRMLQPQFGPGNTLRPARDGSELPSARYLRTSLIADGTFANHHFSTLSTHFFVTTVADNVDLLYINRYARVSDCCLGNTPNRVNPICIPIPVPGDDPYLRIAQIRCLNLTRVITYQDLGCLPNSLPAERYSVVTPLLDLSTVYGNFEARNRMIRAYQGGELAFRMEGNREVPEGNSVFCTNNRPPEISCYNYGDDFQGNLLSGIFLTSMWFFREHNRLARQLAKINPCWTDEKLFQTARQINIAQYQYIFYYELVSEFLGRKNALSEGIIYETDGYVNDFDHRYEPGVFREYIIGIRWFHNYQPGRTDLYRNGRYLGNRPTPDDELRSGILAINNTEADLTEGSLIQPADKFDYVMAPDLAERYFGDVQLVNDLPATDIMRGRDAGLPPYNHYRKICGLKPAKHWEDFYDTIDKDKVETLRRIYDDVDDVDLMVAVYIERLLPDAYVSPILYCIMTHNLLLWRRSDKFFFEHGDFPAALTIPQLNEVRKTSIARVLCDSGDDVKHIQPAAFFRRSPWNYPVPCGKIPGIDLSKWKDDHWCPKDKE</sequence>
<dbReference type="GO" id="GO:0046872">
    <property type="term" value="F:metal ion binding"/>
    <property type="evidence" value="ECO:0007669"/>
    <property type="project" value="UniProtKB-KW"/>
</dbReference>
<dbReference type="PRINTS" id="PR00457">
    <property type="entry name" value="ANPEROXIDASE"/>
</dbReference>
<evidence type="ECO:0000313" key="5">
    <source>
        <dbReference type="Proteomes" id="UP001231518"/>
    </source>
</evidence>
<gene>
    <name evidence="4" type="ORF">PYW07_007548</name>
</gene>
<dbReference type="PANTHER" id="PTHR11475:SF86">
    <property type="entry name" value="PEROXIDASE"/>
    <property type="match status" value="1"/>
</dbReference>
<dbReference type="InterPro" id="IPR019791">
    <property type="entry name" value="Haem_peroxidase_animal"/>
</dbReference>
<dbReference type="InterPro" id="IPR037120">
    <property type="entry name" value="Haem_peroxidase_sf_animal"/>
</dbReference>
<keyword evidence="1" id="KW-0560">Oxidoreductase</keyword>
<dbReference type="Proteomes" id="UP001231518">
    <property type="component" value="Chromosome 2"/>
</dbReference>
<keyword evidence="2" id="KW-0479">Metal-binding</keyword>
<dbReference type="EMBL" id="JARGEI010000002">
    <property type="protein sequence ID" value="KAJ8735928.1"/>
    <property type="molecule type" value="Genomic_DNA"/>
</dbReference>